<organism evidence="1 2">
    <name type="scientific">Alligator mississippiensis</name>
    <name type="common">American alligator</name>
    <dbReference type="NCBI Taxonomy" id="8496"/>
    <lineage>
        <taxon>Eukaryota</taxon>
        <taxon>Metazoa</taxon>
        <taxon>Chordata</taxon>
        <taxon>Craniata</taxon>
        <taxon>Vertebrata</taxon>
        <taxon>Euteleostomi</taxon>
        <taxon>Archelosauria</taxon>
        <taxon>Archosauria</taxon>
        <taxon>Crocodylia</taxon>
        <taxon>Alligatoridae</taxon>
        <taxon>Alligatorinae</taxon>
        <taxon>Alligator</taxon>
    </lineage>
</organism>
<name>A0A151NBP7_ALLMI</name>
<evidence type="ECO:0000313" key="2">
    <source>
        <dbReference type="Proteomes" id="UP000050525"/>
    </source>
</evidence>
<gene>
    <name evidence="1" type="ORF">Y1Q_0002499</name>
</gene>
<dbReference type="EMBL" id="AKHW03003565">
    <property type="protein sequence ID" value="KYO34207.1"/>
    <property type="molecule type" value="Genomic_DNA"/>
</dbReference>
<accession>A0A151NBP7</accession>
<evidence type="ECO:0000313" key="1">
    <source>
        <dbReference type="EMBL" id="KYO34207.1"/>
    </source>
</evidence>
<keyword evidence="2" id="KW-1185">Reference proteome</keyword>
<dbReference type="Proteomes" id="UP000050525">
    <property type="component" value="Unassembled WGS sequence"/>
</dbReference>
<protein>
    <submittedName>
        <fullName evidence="1">Uncharacterized protein</fullName>
    </submittedName>
</protein>
<proteinExistence type="predicted"/>
<reference evidence="1 2" key="1">
    <citation type="journal article" date="2012" name="Genome Biol.">
        <title>Sequencing three crocodilian genomes to illuminate the evolution of archosaurs and amniotes.</title>
        <authorList>
            <person name="St John J.A."/>
            <person name="Braun E.L."/>
            <person name="Isberg S.R."/>
            <person name="Miles L.G."/>
            <person name="Chong A.Y."/>
            <person name="Gongora J."/>
            <person name="Dalzell P."/>
            <person name="Moran C."/>
            <person name="Bed'hom B."/>
            <person name="Abzhanov A."/>
            <person name="Burgess S.C."/>
            <person name="Cooksey A.M."/>
            <person name="Castoe T.A."/>
            <person name="Crawford N.G."/>
            <person name="Densmore L.D."/>
            <person name="Drew J.C."/>
            <person name="Edwards S.V."/>
            <person name="Faircloth B.C."/>
            <person name="Fujita M.K."/>
            <person name="Greenwold M.J."/>
            <person name="Hoffmann F.G."/>
            <person name="Howard J.M."/>
            <person name="Iguchi T."/>
            <person name="Janes D.E."/>
            <person name="Khan S.Y."/>
            <person name="Kohno S."/>
            <person name="de Koning A.J."/>
            <person name="Lance S.L."/>
            <person name="McCarthy F.M."/>
            <person name="McCormack J.E."/>
            <person name="Merchant M.E."/>
            <person name="Peterson D.G."/>
            <person name="Pollock D.D."/>
            <person name="Pourmand N."/>
            <person name="Raney B.J."/>
            <person name="Roessler K.A."/>
            <person name="Sanford J.R."/>
            <person name="Sawyer R.H."/>
            <person name="Schmidt C.J."/>
            <person name="Triplett E.W."/>
            <person name="Tuberville T.D."/>
            <person name="Venegas-Anaya M."/>
            <person name="Howard J.T."/>
            <person name="Jarvis E.D."/>
            <person name="Guillette L.J.Jr."/>
            <person name="Glenn T.C."/>
            <person name="Green R.E."/>
            <person name="Ray D.A."/>
        </authorList>
    </citation>
    <scope>NUCLEOTIDE SEQUENCE [LARGE SCALE GENOMIC DNA]</scope>
    <source>
        <strain evidence="1">KSC_2009_1</strain>
    </source>
</reference>
<sequence>MEQGTISLGRKGLGFTAAFLGDLALDEEGLWMFQVNGIMDVVCHTIFRVAANASGAVPIWAAGERIYQIILTFTTLDLYQTQLCWHDYVEMGNRFWSKAVLQGASTLCFICSA</sequence>
<comment type="caution">
    <text evidence="1">The sequence shown here is derived from an EMBL/GenBank/DDBJ whole genome shotgun (WGS) entry which is preliminary data.</text>
</comment>
<dbReference type="STRING" id="8496.A0A151NBP7"/>
<dbReference type="AlphaFoldDB" id="A0A151NBP7"/>